<evidence type="ECO:0000313" key="10">
    <source>
        <dbReference type="Proteomes" id="UP000215590"/>
    </source>
</evidence>
<dbReference type="NCBIfam" id="NF003640">
    <property type="entry name" value="PRK05277.1"/>
    <property type="match status" value="1"/>
</dbReference>
<keyword evidence="2" id="KW-0813">Transport</keyword>
<feature type="transmembrane region" description="Helical" evidence="8">
    <location>
        <begin position="165"/>
        <end position="189"/>
    </location>
</feature>
<feature type="transmembrane region" description="Helical" evidence="8">
    <location>
        <begin position="402"/>
        <end position="423"/>
    </location>
</feature>
<keyword evidence="6 8" id="KW-0472">Membrane</keyword>
<evidence type="ECO:0000313" key="9">
    <source>
        <dbReference type="EMBL" id="OYR20256.1"/>
    </source>
</evidence>
<feature type="transmembrane region" description="Helical" evidence="8">
    <location>
        <begin position="241"/>
        <end position="264"/>
    </location>
</feature>
<evidence type="ECO:0000256" key="7">
    <source>
        <dbReference type="ARBA" id="ARBA00023214"/>
    </source>
</evidence>
<keyword evidence="4 8" id="KW-1133">Transmembrane helix</keyword>
<feature type="transmembrane region" description="Helical" evidence="8">
    <location>
        <begin position="314"/>
        <end position="334"/>
    </location>
</feature>
<protein>
    <submittedName>
        <fullName evidence="9">H(+)/Cl(-) exchange transporter ClcA</fullName>
    </submittedName>
</protein>
<proteinExistence type="predicted"/>
<evidence type="ECO:0000256" key="6">
    <source>
        <dbReference type="ARBA" id="ARBA00023136"/>
    </source>
</evidence>
<gene>
    <name evidence="9" type="primary">clcA</name>
    <name evidence="9" type="ORF">CEV31_1682</name>
</gene>
<evidence type="ECO:0000256" key="3">
    <source>
        <dbReference type="ARBA" id="ARBA00022692"/>
    </source>
</evidence>
<feature type="transmembrane region" description="Helical" evidence="8">
    <location>
        <begin position="276"/>
        <end position="293"/>
    </location>
</feature>
<dbReference type="PANTHER" id="PTHR45711:SF6">
    <property type="entry name" value="CHLORIDE CHANNEL PROTEIN"/>
    <property type="match status" value="1"/>
</dbReference>
<feature type="transmembrane region" description="Helical" evidence="8">
    <location>
        <begin position="26"/>
        <end position="48"/>
    </location>
</feature>
<evidence type="ECO:0000256" key="1">
    <source>
        <dbReference type="ARBA" id="ARBA00004141"/>
    </source>
</evidence>
<dbReference type="RefSeq" id="WP_235818050.1">
    <property type="nucleotide sequence ID" value="NZ_JBHEEK010000013.1"/>
</dbReference>
<evidence type="ECO:0000256" key="5">
    <source>
        <dbReference type="ARBA" id="ARBA00023065"/>
    </source>
</evidence>
<dbReference type="Gene3D" id="1.10.3080.10">
    <property type="entry name" value="Clc chloride channel"/>
    <property type="match status" value="1"/>
</dbReference>
<feature type="transmembrane region" description="Helical" evidence="8">
    <location>
        <begin position="370"/>
        <end position="390"/>
    </location>
</feature>
<keyword evidence="3 8" id="KW-0812">Transmembrane</keyword>
<comment type="subcellular location">
    <subcellularLocation>
        <location evidence="1">Membrane</location>
        <topology evidence="1">Multi-pass membrane protein</topology>
    </subcellularLocation>
</comment>
<comment type="caution">
    <text evidence="9">The sequence shown here is derived from an EMBL/GenBank/DDBJ whole genome shotgun (WGS) entry which is preliminary data.</text>
</comment>
<dbReference type="Pfam" id="PF00654">
    <property type="entry name" value="Voltage_CLC"/>
    <property type="match status" value="1"/>
</dbReference>
<dbReference type="CDD" id="cd01031">
    <property type="entry name" value="EriC"/>
    <property type="match status" value="1"/>
</dbReference>
<dbReference type="InterPro" id="IPR001807">
    <property type="entry name" value="ClC"/>
</dbReference>
<name>A0A256FZQ3_9HYPH</name>
<sequence length="456" mass="48007">MLGQASMDDPIKSLDRPGNKSAQARYVFFAALTGILTGAVGSYFHLIIDTLMTWPQKLGQYITGTSLIVAAALFTMCCTVLAAFIVRRFAPESGGSGVQEIEGAMEGLRQVRWRRVLPVKFLMGITSISSGLVLGREGPTIHIGASLGAAITDFFKVSETERRGILAAGAAAGLACAFNAPLAGVLFIIEETHKQFPYTFRTYMGVIAAALLATVMTQIIGGTAPDMSMPDVKAALQHLPAFVVLGCLLGFVGVALNGGIMWAVDFATRMHNRVPYLYPAIIGLCVGALFIVLPYSVTGGEHIIMELAHQKTGLALLLLLAFARYFTMVGSYSTGVPGGIFAPMLTLATCVGLAFAGIISVLLPDAGIMPLAFAIAAMGGLFTASVRAPIVGVVLTLELTGAYGMAMPLIATCLTANLVAQWIGGKPIYEQLLDRTLAQAGIKPKDRPEESQTGLA</sequence>
<dbReference type="SUPFAM" id="SSF81340">
    <property type="entry name" value="Clc chloride channel"/>
    <property type="match status" value="1"/>
</dbReference>
<dbReference type="PANTHER" id="PTHR45711">
    <property type="entry name" value="CHLORIDE CHANNEL PROTEIN"/>
    <property type="match status" value="1"/>
</dbReference>
<organism evidence="9 10">
    <name type="scientific">Brucella thiophenivorans</name>
    <dbReference type="NCBI Taxonomy" id="571255"/>
    <lineage>
        <taxon>Bacteria</taxon>
        <taxon>Pseudomonadati</taxon>
        <taxon>Pseudomonadota</taxon>
        <taxon>Alphaproteobacteria</taxon>
        <taxon>Hyphomicrobiales</taxon>
        <taxon>Brucellaceae</taxon>
        <taxon>Brucella/Ochrobactrum group</taxon>
        <taxon>Brucella</taxon>
    </lineage>
</organism>
<evidence type="ECO:0000256" key="8">
    <source>
        <dbReference type="SAM" id="Phobius"/>
    </source>
</evidence>
<feature type="transmembrane region" description="Helical" evidence="8">
    <location>
        <begin position="201"/>
        <end position="220"/>
    </location>
</feature>
<keyword evidence="5" id="KW-0406">Ion transport</keyword>
<dbReference type="GO" id="GO:0005886">
    <property type="term" value="C:plasma membrane"/>
    <property type="evidence" value="ECO:0007669"/>
    <property type="project" value="TreeGrafter"/>
</dbReference>
<feature type="transmembrane region" description="Helical" evidence="8">
    <location>
        <begin position="340"/>
        <end position="363"/>
    </location>
</feature>
<accession>A0A256FZQ3</accession>
<evidence type="ECO:0000256" key="2">
    <source>
        <dbReference type="ARBA" id="ARBA00022448"/>
    </source>
</evidence>
<reference evidence="9 10" key="1">
    <citation type="submission" date="2017-07" db="EMBL/GenBank/DDBJ databases">
        <title>Phylogenetic study on the rhizospheric bacterium Ochrobactrum sp. A44.</title>
        <authorList>
            <person name="Krzyzanowska D.M."/>
            <person name="Ossowicki A."/>
            <person name="Rajewska M."/>
            <person name="Maciag T."/>
            <person name="Kaczynski Z."/>
            <person name="Czerwicka M."/>
            <person name="Jafra S."/>
        </authorList>
    </citation>
    <scope>NUCLEOTIDE SEQUENCE [LARGE SCALE GENOMIC DNA]</scope>
    <source>
        <strain evidence="9 10">DSM 7216</strain>
    </source>
</reference>
<keyword evidence="10" id="KW-1185">Reference proteome</keyword>
<dbReference type="GO" id="GO:0005247">
    <property type="term" value="F:voltage-gated chloride channel activity"/>
    <property type="evidence" value="ECO:0007669"/>
    <property type="project" value="TreeGrafter"/>
</dbReference>
<dbReference type="EMBL" id="NNRJ01000015">
    <property type="protein sequence ID" value="OYR20256.1"/>
    <property type="molecule type" value="Genomic_DNA"/>
</dbReference>
<feature type="transmembrane region" description="Helical" evidence="8">
    <location>
        <begin position="60"/>
        <end position="86"/>
    </location>
</feature>
<dbReference type="AlphaFoldDB" id="A0A256FZQ3"/>
<keyword evidence="7" id="KW-0868">Chloride</keyword>
<dbReference type="InterPro" id="IPR014743">
    <property type="entry name" value="Cl-channel_core"/>
</dbReference>
<evidence type="ECO:0000256" key="4">
    <source>
        <dbReference type="ARBA" id="ARBA00022989"/>
    </source>
</evidence>
<dbReference type="PRINTS" id="PR00762">
    <property type="entry name" value="CLCHANNEL"/>
</dbReference>
<dbReference type="Proteomes" id="UP000215590">
    <property type="component" value="Unassembled WGS sequence"/>
</dbReference>